<keyword evidence="1" id="KW-0614">Plasmid</keyword>
<keyword evidence="2" id="KW-1185">Reference proteome</keyword>
<proteinExistence type="predicted"/>
<name>E0UL70_GLOV7</name>
<geneLocation type="plasmid" evidence="1 2">
    <name>Cy782201</name>
</geneLocation>
<dbReference type="HOGENOM" id="CLU_1683651_0_0_3"/>
<dbReference type="Proteomes" id="UP000008206">
    <property type="component" value="Plasmid Cy782201"/>
</dbReference>
<sequence>MNSLTLIAKIAEIKASGEVAPPNTWLSASVIIKNGKRYTYYRLMEASHKRSKTGKVQGKMLQYLGSKTNRKYQEMRKAIARRNQIQALERQLKRLETLEFPKKAPKRKIPKKPTLTNVDFLPVEQLQLQIAQLMQWFEKLNKEVQQLRSSLKDSPFIY</sequence>
<evidence type="ECO:0000313" key="1">
    <source>
        <dbReference type="EMBL" id="ADN17700.1"/>
    </source>
</evidence>
<dbReference type="AlphaFoldDB" id="E0UL70"/>
<dbReference type="OrthoDB" id="427006at2"/>
<dbReference type="RefSeq" id="WP_013334450.1">
    <property type="nucleotide sequence ID" value="NC_014533.1"/>
</dbReference>
<accession>E0UL70</accession>
<dbReference type="EMBL" id="CP002199">
    <property type="protein sequence ID" value="ADN17700.1"/>
    <property type="molecule type" value="Genomic_DNA"/>
</dbReference>
<dbReference type="KEGG" id="cyj:Cyan7822_5846"/>
<evidence type="ECO:0000313" key="2">
    <source>
        <dbReference type="Proteomes" id="UP000008206"/>
    </source>
</evidence>
<organism evidence="1 2">
    <name type="scientific">Gloeothece verrucosa (strain PCC 7822)</name>
    <name type="common">Cyanothece sp. (strain PCC 7822)</name>
    <dbReference type="NCBI Taxonomy" id="497965"/>
    <lineage>
        <taxon>Bacteria</taxon>
        <taxon>Bacillati</taxon>
        <taxon>Cyanobacteriota</taxon>
        <taxon>Cyanophyceae</taxon>
        <taxon>Oscillatoriophycideae</taxon>
        <taxon>Chroococcales</taxon>
        <taxon>Aphanothecaceae</taxon>
        <taxon>Gloeothece</taxon>
        <taxon>Gloeothece verrucosa</taxon>
    </lineage>
</organism>
<protein>
    <submittedName>
        <fullName evidence="1">Uncharacterized protein</fullName>
    </submittedName>
</protein>
<gene>
    <name evidence="1" type="ordered locus">Cyan7822_5846</name>
</gene>
<reference evidence="2" key="1">
    <citation type="journal article" date="2011" name="MBio">
        <title>Novel metabolic attributes of the genus Cyanothece, comprising a group of unicellular nitrogen-fixing Cyanobacteria.</title>
        <authorList>
            <person name="Bandyopadhyay A."/>
            <person name="Elvitigala T."/>
            <person name="Welsh E."/>
            <person name="Stockel J."/>
            <person name="Liberton M."/>
            <person name="Min H."/>
            <person name="Sherman L.A."/>
            <person name="Pakrasi H.B."/>
        </authorList>
    </citation>
    <scope>NUCLEOTIDE SEQUENCE [LARGE SCALE GENOMIC DNA]</scope>
    <source>
        <strain evidence="2">PCC 7822</strain>
        <plasmid evidence="2">Cy782201</plasmid>
    </source>
</reference>